<dbReference type="EMBL" id="MLAU01005072">
    <property type="protein sequence ID" value="OIW20010.1"/>
    <property type="molecule type" value="Genomic_DNA"/>
</dbReference>
<comment type="caution">
    <text evidence="1">The sequence shown here is derived from an EMBL/GenBank/DDBJ whole genome shotgun (WGS) entry which is preliminary data.</text>
</comment>
<accession>A0A394D8Y0</accession>
<dbReference type="Proteomes" id="UP000188354">
    <property type="component" value="Unassembled WGS sequence"/>
</dbReference>
<dbReference type="AlphaFoldDB" id="A0A394D8Y0"/>
<reference evidence="1 2" key="1">
    <citation type="journal article" date="2017" name="Plant Biotechnol. J.">
        <title>A comprehensive draft genome sequence for lupin (Lupinus angustifolius), an emerging health food: insights into plant-microbe interactions and legume evolution.</title>
        <authorList>
            <person name="Hane J.K."/>
            <person name="Ming Y."/>
            <person name="Kamphuis L.G."/>
            <person name="Nelson M.N."/>
            <person name="Garg G."/>
            <person name="Atkins C.A."/>
            <person name="Bayer P.E."/>
            <person name="Bravo A."/>
            <person name="Bringans S."/>
            <person name="Cannon S."/>
            <person name="Edwards D."/>
            <person name="Foley R."/>
            <person name="Gao L.L."/>
            <person name="Harrison M.J."/>
            <person name="Huang W."/>
            <person name="Hurgobin B."/>
            <person name="Li S."/>
            <person name="Liu C.W."/>
            <person name="McGrath A."/>
            <person name="Morahan G."/>
            <person name="Murray J."/>
            <person name="Weller J."/>
            <person name="Jian J."/>
            <person name="Singh K.B."/>
        </authorList>
    </citation>
    <scope>NUCLEOTIDE SEQUENCE [LARGE SCALE GENOMIC DNA]</scope>
    <source>
        <strain evidence="2">cv. Tanjil</strain>
        <tissue evidence="1">Whole plant</tissue>
    </source>
</reference>
<evidence type="ECO:0000313" key="2">
    <source>
        <dbReference type="Proteomes" id="UP000188354"/>
    </source>
</evidence>
<dbReference type="Gramene" id="OIW20010">
    <property type="protein sequence ID" value="OIW20010"/>
    <property type="gene ID" value="TanjilG_31924"/>
</dbReference>
<proteinExistence type="predicted"/>
<protein>
    <submittedName>
        <fullName evidence="1">Uncharacterized protein</fullName>
    </submittedName>
</protein>
<evidence type="ECO:0000313" key="1">
    <source>
        <dbReference type="EMBL" id="OIW20010.1"/>
    </source>
</evidence>
<organism evidence="1 2">
    <name type="scientific">Lupinus angustifolius</name>
    <name type="common">Narrow-leaved blue lupine</name>
    <dbReference type="NCBI Taxonomy" id="3871"/>
    <lineage>
        <taxon>Eukaryota</taxon>
        <taxon>Viridiplantae</taxon>
        <taxon>Streptophyta</taxon>
        <taxon>Embryophyta</taxon>
        <taxon>Tracheophyta</taxon>
        <taxon>Spermatophyta</taxon>
        <taxon>Magnoliopsida</taxon>
        <taxon>eudicotyledons</taxon>
        <taxon>Gunneridae</taxon>
        <taxon>Pentapetalae</taxon>
        <taxon>rosids</taxon>
        <taxon>fabids</taxon>
        <taxon>Fabales</taxon>
        <taxon>Fabaceae</taxon>
        <taxon>Papilionoideae</taxon>
        <taxon>50 kb inversion clade</taxon>
        <taxon>genistoids sensu lato</taxon>
        <taxon>core genistoids</taxon>
        <taxon>Genisteae</taxon>
        <taxon>Lupinus</taxon>
    </lineage>
</organism>
<keyword evidence="2" id="KW-1185">Reference proteome</keyword>
<name>A0A394D8Y0_LUPAN</name>
<gene>
    <name evidence="1" type="ORF">TanjilG_31924</name>
</gene>
<sequence>MVMVLDGFPNALTMSEMGFFSVIEFLVEFGILKDELLETLKCSEVIKERIIRDGMLRACFEVKLRVDSLSGHGLIRRDALQMYLLINNIVSKQRSTRTRSFNNKNVKKQITTWKGKAKLRVKWEEVQSMQSKIELEKIDYKESLFMFEDRIVPLPSKFVENTFSDSILTSSYDNAILEGQQKELMQQVHVYGDFVMNASRKSKCRLQVFGDIAPN</sequence>